<evidence type="ECO:0000256" key="11">
    <source>
        <dbReference type="SAM" id="MobiDB-lite"/>
    </source>
</evidence>
<comment type="catalytic activity">
    <reaction evidence="10">
        <text>N(6)-[(R)-lipoyl]-L-lysyl-[protein] + pyruvate + H(+) = N(6)-[(R)-S(8)-acetyldihydrolipoyl]-L-lysyl-[protein] + CO2</text>
        <dbReference type="Rhea" id="RHEA:19189"/>
        <dbReference type="Rhea" id="RHEA-COMP:10474"/>
        <dbReference type="Rhea" id="RHEA-COMP:10478"/>
        <dbReference type="ChEBI" id="CHEBI:15361"/>
        <dbReference type="ChEBI" id="CHEBI:15378"/>
        <dbReference type="ChEBI" id="CHEBI:16526"/>
        <dbReference type="ChEBI" id="CHEBI:83099"/>
        <dbReference type="ChEBI" id="CHEBI:83111"/>
        <dbReference type="EC" id="1.2.4.1"/>
    </reaction>
</comment>
<dbReference type="SUPFAM" id="SSF52922">
    <property type="entry name" value="TK C-terminal domain-like"/>
    <property type="match status" value="1"/>
</dbReference>
<evidence type="ECO:0000256" key="2">
    <source>
        <dbReference type="ARBA" id="ARBA00001964"/>
    </source>
</evidence>
<dbReference type="InterPro" id="IPR009014">
    <property type="entry name" value="Transketo_C/PFOR_II"/>
</dbReference>
<dbReference type="SUPFAM" id="SSF52518">
    <property type="entry name" value="Thiamin diphosphate-binding fold (THDP-binding)"/>
    <property type="match status" value="1"/>
</dbReference>
<dbReference type="EMBL" id="JBHTMX010000022">
    <property type="protein sequence ID" value="MFD1331344.1"/>
    <property type="molecule type" value="Genomic_DNA"/>
</dbReference>
<dbReference type="SMART" id="SM00861">
    <property type="entry name" value="Transket_pyr"/>
    <property type="match status" value="1"/>
</dbReference>
<dbReference type="InterPro" id="IPR011053">
    <property type="entry name" value="Single_hybrid_motif"/>
</dbReference>
<evidence type="ECO:0000256" key="3">
    <source>
        <dbReference type="ARBA" id="ARBA00011870"/>
    </source>
</evidence>
<dbReference type="CDD" id="cd06849">
    <property type="entry name" value="lipoyl_domain"/>
    <property type="match status" value="1"/>
</dbReference>
<evidence type="ECO:0000256" key="9">
    <source>
        <dbReference type="ARBA" id="ARBA00023317"/>
    </source>
</evidence>
<keyword evidence="14" id="KW-1185">Reference proteome</keyword>
<dbReference type="Pfam" id="PF02780">
    <property type="entry name" value="Transketolase_C"/>
    <property type="match status" value="1"/>
</dbReference>
<evidence type="ECO:0000313" key="13">
    <source>
        <dbReference type="EMBL" id="MFD1331344.1"/>
    </source>
</evidence>
<name>A0ABW3Z514_9HYPH</name>
<evidence type="ECO:0000313" key="14">
    <source>
        <dbReference type="Proteomes" id="UP001597171"/>
    </source>
</evidence>
<evidence type="ECO:0000256" key="10">
    <source>
        <dbReference type="RuleBase" id="RU364074"/>
    </source>
</evidence>
<feature type="compositionally biased region" description="Basic and acidic residues" evidence="11">
    <location>
        <begin position="101"/>
        <end position="112"/>
    </location>
</feature>
<evidence type="ECO:0000256" key="7">
    <source>
        <dbReference type="ARBA" id="ARBA00023002"/>
    </source>
</evidence>
<dbReference type="PROSITE" id="PS00189">
    <property type="entry name" value="LIPOYL"/>
    <property type="match status" value="1"/>
</dbReference>
<dbReference type="Gene3D" id="3.40.50.920">
    <property type="match status" value="1"/>
</dbReference>
<keyword evidence="7 10" id="KW-0560">Oxidoreductase</keyword>
<feature type="domain" description="Lipoyl-binding" evidence="12">
    <location>
        <begin position="2"/>
        <end position="78"/>
    </location>
</feature>
<dbReference type="Pfam" id="PF00364">
    <property type="entry name" value="Biotin_lipoyl"/>
    <property type="match status" value="1"/>
</dbReference>
<dbReference type="Pfam" id="PF02779">
    <property type="entry name" value="Transket_pyr"/>
    <property type="match status" value="1"/>
</dbReference>
<dbReference type="InterPro" id="IPR029061">
    <property type="entry name" value="THDP-binding"/>
</dbReference>
<dbReference type="NCBIfam" id="NF008854">
    <property type="entry name" value="PRK11892.1"/>
    <property type="match status" value="1"/>
</dbReference>
<keyword evidence="9 10" id="KW-0670">Pyruvate</keyword>
<keyword evidence="8 10" id="KW-0786">Thiamine pyrophosphate</keyword>
<comment type="subunit">
    <text evidence="3">Heterodimer of an alpha and a beta chain.</text>
</comment>
<gene>
    <name evidence="13" type="ORF">ACFQ4O_04965</name>
</gene>
<dbReference type="PROSITE" id="PS50968">
    <property type="entry name" value="BIOTINYL_LIPOYL"/>
    <property type="match status" value="1"/>
</dbReference>
<dbReference type="NCBIfam" id="NF006667">
    <property type="entry name" value="PRK09212.1"/>
    <property type="match status" value="1"/>
</dbReference>
<dbReference type="RefSeq" id="WP_378774547.1">
    <property type="nucleotide sequence ID" value="NZ_JBHTMX010000022.1"/>
</dbReference>
<reference evidence="14" key="1">
    <citation type="journal article" date="2019" name="Int. J. Syst. Evol. Microbiol.">
        <title>The Global Catalogue of Microorganisms (GCM) 10K type strain sequencing project: providing services to taxonomists for standard genome sequencing and annotation.</title>
        <authorList>
            <consortium name="The Broad Institute Genomics Platform"/>
            <consortium name="The Broad Institute Genome Sequencing Center for Infectious Disease"/>
            <person name="Wu L."/>
            <person name="Ma J."/>
        </authorList>
    </citation>
    <scope>NUCLEOTIDE SEQUENCE [LARGE SCALE GENOMIC DNA]</scope>
    <source>
        <strain evidence="14">CCUG 61696</strain>
    </source>
</reference>
<protein>
    <recommendedName>
        <fullName evidence="5 10">Pyruvate dehydrogenase E1 component subunit beta</fullName>
        <ecNumber evidence="4 10">1.2.4.1</ecNumber>
    </recommendedName>
</protein>
<evidence type="ECO:0000259" key="12">
    <source>
        <dbReference type="PROSITE" id="PS50968"/>
    </source>
</evidence>
<dbReference type="InterPro" id="IPR033248">
    <property type="entry name" value="Transketolase_C"/>
</dbReference>
<organism evidence="13 14">
    <name type="scientific">Methylopila musalis</name>
    <dbReference type="NCBI Taxonomy" id="1134781"/>
    <lineage>
        <taxon>Bacteria</taxon>
        <taxon>Pseudomonadati</taxon>
        <taxon>Pseudomonadota</taxon>
        <taxon>Alphaproteobacteria</taxon>
        <taxon>Hyphomicrobiales</taxon>
        <taxon>Methylopilaceae</taxon>
        <taxon>Methylopila</taxon>
    </lineage>
</organism>
<dbReference type="InterPro" id="IPR000089">
    <property type="entry name" value="Biotin_lipoyl"/>
</dbReference>
<proteinExistence type="predicted"/>
<comment type="cofactor">
    <cofactor evidence="1">
        <name>(R)-lipoate</name>
        <dbReference type="ChEBI" id="CHEBI:83088"/>
    </cofactor>
</comment>
<keyword evidence="6" id="KW-0450">Lipoyl</keyword>
<dbReference type="Gene3D" id="3.40.50.970">
    <property type="match status" value="1"/>
</dbReference>
<dbReference type="InterPro" id="IPR003016">
    <property type="entry name" value="2-oxoA_DH_lipoyl-BS"/>
</dbReference>
<evidence type="ECO:0000256" key="4">
    <source>
        <dbReference type="ARBA" id="ARBA00012281"/>
    </source>
</evidence>
<dbReference type="PANTHER" id="PTHR11624:SF96">
    <property type="entry name" value="PYRUVATE DEHYDROGENASE E1 COMPONENT SUBUNIT BETA, MITOCHONDRIAL"/>
    <property type="match status" value="1"/>
</dbReference>
<comment type="caution">
    <text evidence="13">The sequence shown here is derived from an EMBL/GenBank/DDBJ whole genome shotgun (WGS) entry which is preliminary data.</text>
</comment>
<dbReference type="EC" id="1.2.4.1" evidence="4 10"/>
<dbReference type="Proteomes" id="UP001597171">
    <property type="component" value="Unassembled WGS sequence"/>
</dbReference>
<feature type="region of interest" description="Disordered" evidence="11">
    <location>
        <begin position="86"/>
        <end position="141"/>
    </location>
</feature>
<dbReference type="InterPro" id="IPR027110">
    <property type="entry name" value="PDHB_mito-type"/>
</dbReference>
<dbReference type="GO" id="GO:0004739">
    <property type="term" value="F:pyruvate dehydrogenase (acetyl-transferring) activity"/>
    <property type="evidence" value="ECO:0007669"/>
    <property type="project" value="UniProtKB-EC"/>
</dbReference>
<sequence>MPIEVLMPALSPTMEAGKLAKWLKNEGDSVKAGDVIAEIETDKATMEVEAVDEGVLGKILIADGSEDVKVNTPIALILAEGEDASALDGGAATPAETSGSKAEEQAKAEAKSDAAPAKTESAAGNPPAPKALPEPDVPEGTEMVSTTVREALRDAMLEEMRRDERVFLMGEEVAEYQGAYKISQGLLEEFGAERVIDTPITEHGFAGVGVGAALAGLKPIVEFMTFNFAMQAIDQIINSAAKTLYMSGGQMGCSIVFRGPNGAAARVGAQHSQDYAAWYSNVPGLTVLAPYTAADAKGLLKAAIRDENTVIFLENEILYGQSFPVPKLDDYVVPIGKAKVARPGKDVTLVSWSIGMTYALKAAEELAKEGIEAEVIDLRTIRPMDTETIVESVKKTGRVVTVEEGWAQSGVGAEIAARVMEHAFDWLDAPVVRITGKDVPMPYAANLEKLALPSVADVVEAAKAVCYRD</sequence>
<evidence type="ECO:0000256" key="8">
    <source>
        <dbReference type="ARBA" id="ARBA00023052"/>
    </source>
</evidence>
<dbReference type="InterPro" id="IPR005475">
    <property type="entry name" value="Transketolase-like_Pyr-bd"/>
</dbReference>
<accession>A0ABW3Z514</accession>
<comment type="function">
    <text evidence="10">The pyruvate dehydrogenase complex catalyzes the overall conversion of pyruvate to acetyl-CoA and CO2.</text>
</comment>
<evidence type="ECO:0000256" key="6">
    <source>
        <dbReference type="ARBA" id="ARBA00022823"/>
    </source>
</evidence>
<evidence type="ECO:0000256" key="5">
    <source>
        <dbReference type="ARBA" id="ARBA00016138"/>
    </source>
</evidence>
<dbReference type="SUPFAM" id="SSF51230">
    <property type="entry name" value="Single hybrid motif"/>
    <property type="match status" value="1"/>
</dbReference>
<comment type="cofactor">
    <cofactor evidence="2 10">
        <name>thiamine diphosphate</name>
        <dbReference type="ChEBI" id="CHEBI:58937"/>
    </cofactor>
</comment>
<dbReference type="PANTHER" id="PTHR11624">
    <property type="entry name" value="DEHYDROGENASE RELATED"/>
    <property type="match status" value="1"/>
</dbReference>
<dbReference type="Gene3D" id="2.40.50.100">
    <property type="match status" value="1"/>
</dbReference>
<dbReference type="CDD" id="cd07036">
    <property type="entry name" value="TPP_PYR_E1-PDHc-beta_like"/>
    <property type="match status" value="1"/>
</dbReference>
<evidence type="ECO:0000256" key="1">
    <source>
        <dbReference type="ARBA" id="ARBA00001938"/>
    </source>
</evidence>